<comment type="caution">
    <text evidence="1">The sequence shown here is derived from an EMBL/GenBank/DDBJ whole genome shotgun (WGS) entry which is preliminary data.</text>
</comment>
<name>A0A9D4MUW5_DREPO</name>
<accession>A0A9D4MUW5</accession>
<reference evidence="1" key="2">
    <citation type="submission" date="2020-11" db="EMBL/GenBank/DDBJ databases">
        <authorList>
            <person name="McCartney M.A."/>
            <person name="Auch B."/>
            <person name="Kono T."/>
            <person name="Mallez S."/>
            <person name="Becker A."/>
            <person name="Gohl D.M."/>
            <person name="Silverstein K.A.T."/>
            <person name="Koren S."/>
            <person name="Bechman K.B."/>
            <person name="Herman A."/>
            <person name="Abrahante J.E."/>
            <person name="Garbe J."/>
        </authorList>
    </citation>
    <scope>NUCLEOTIDE SEQUENCE</scope>
    <source>
        <strain evidence="1">Duluth1</strain>
        <tissue evidence="1">Whole animal</tissue>
    </source>
</reference>
<evidence type="ECO:0000313" key="2">
    <source>
        <dbReference type="Proteomes" id="UP000828390"/>
    </source>
</evidence>
<dbReference type="EMBL" id="JAIWYP010000001">
    <property type="protein sequence ID" value="KAH3882655.1"/>
    <property type="molecule type" value="Genomic_DNA"/>
</dbReference>
<dbReference type="AlphaFoldDB" id="A0A9D4MUW5"/>
<proteinExistence type="predicted"/>
<protein>
    <submittedName>
        <fullName evidence="1">Uncharacterized protein</fullName>
    </submittedName>
</protein>
<evidence type="ECO:0000313" key="1">
    <source>
        <dbReference type="EMBL" id="KAH3882655.1"/>
    </source>
</evidence>
<gene>
    <name evidence="1" type="ORF">DPMN_006599</name>
</gene>
<organism evidence="1 2">
    <name type="scientific">Dreissena polymorpha</name>
    <name type="common">Zebra mussel</name>
    <name type="synonym">Mytilus polymorpha</name>
    <dbReference type="NCBI Taxonomy" id="45954"/>
    <lineage>
        <taxon>Eukaryota</taxon>
        <taxon>Metazoa</taxon>
        <taxon>Spiralia</taxon>
        <taxon>Lophotrochozoa</taxon>
        <taxon>Mollusca</taxon>
        <taxon>Bivalvia</taxon>
        <taxon>Autobranchia</taxon>
        <taxon>Heteroconchia</taxon>
        <taxon>Euheterodonta</taxon>
        <taxon>Imparidentia</taxon>
        <taxon>Neoheterodontei</taxon>
        <taxon>Myida</taxon>
        <taxon>Dreissenoidea</taxon>
        <taxon>Dreissenidae</taxon>
        <taxon>Dreissena</taxon>
    </lineage>
</organism>
<keyword evidence="2" id="KW-1185">Reference proteome</keyword>
<sequence length="64" mass="7359">MYGSKKNVFQPAASIVEDDVNLPQPANLIRAANLYRQNMQPKDPTDLNFDVILIIIYEDDNDRH</sequence>
<dbReference type="Proteomes" id="UP000828390">
    <property type="component" value="Unassembled WGS sequence"/>
</dbReference>
<reference evidence="1" key="1">
    <citation type="journal article" date="2019" name="bioRxiv">
        <title>The Genome of the Zebra Mussel, Dreissena polymorpha: A Resource for Invasive Species Research.</title>
        <authorList>
            <person name="McCartney M.A."/>
            <person name="Auch B."/>
            <person name="Kono T."/>
            <person name="Mallez S."/>
            <person name="Zhang Y."/>
            <person name="Obille A."/>
            <person name="Becker A."/>
            <person name="Abrahante J.E."/>
            <person name="Garbe J."/>
            <person name="Badalamenti J.P."/>
            <person name="Herman A."/>
            <person name="Mangelson H."/>
            <person name="Liachko I."/>
            <person name="Sullivan S."/>
            <person name="Sone E.D."/>
            <person name="Koren S."/>
            <person name="Silverstein K.A.T."/>
            <person name="Beckman K.B."/>
            <person name="Gohl D.M."/>
        </authorList>
    </citation>
    <scope>NUCLEOTIDE SEQUENCE</scope>
    <source>
        <strain evidence="1">Duluth1</strain>
        <tissue evidence="1">Whole animal</tissue>
    </source>
</reference>